<feature type="transmembrane region" description="Helical" evidence="6">
    <location>
        <begin position="32"/>
        <end position="50"/>
    </location>
</feature>
<dbReference type="InterPro" id="IPR001623">
    <property type="entry name" value="DnaJ_domain"/>
</dbReference>
<evidence type="ECO:0000256" key="6">
    <source>
        <dbReference type="SAM" id="Phobius"/>
    </source>
</evidence>
<dbReference type="OrthoDB" id="9811070at2"/>
<keyword evidence="9" id="KW-1185">Reference proteome</keyword>
<sequence length="234" mass="24870">MAYLIVGLIALLALLGLLRAFADAKPAQIKSAAIWGGGLLGAVLLVVLLASGRGPQAFWALALFGPMAWRWIQGIRAARTFARGGQASTGQASDVETEYLAMGLDHDSGQMFGRVKAGRFAGRDLGELDQGLLLDLLAELAARDPEGVPLLEAWLDRAHADWRDAARSRPPPGRPSGGRMTREEALAVLGLAEGADAAAIRTAHRRLMRANHPDQGGSDWLAARLNEARDVLLG</sequence>
<evidence type="ECO:0000313" key="9">
    <source>
        <dbReference type="Proteomes" id="UP000245765"/>
    </source>
</evidence>
<feature type="domain" description="J" evidence="7">
    <location>
        <begin position="184"/>
        <end position="234"/>
    </location>
</feature>
<dbReference type="GO" id="GO:0016020">
    <property type="term" value="C:membrane"/>
    <property type="evidence" value="ECO:0007669"/>
    <property type="project" value="UniProtKB-SubCell"/>
</dbReference>
<evidence type="ECO:0000313" key="8">
    <source>
        <dbReference type="EMBL" id="PWS36743.1"/>
    </source>
</evidence>
<comment type="subcellular location">
    <subcellularLocation>
        <location evidence="1">Membrane</location>
        <topology evidence="1">Single-pass membrane protein</topology>
    </subcellularLocation>
</comment>
<dbReference type="FunFam" id="1.10.287.110:FF:000001">
    <property type="entry name" value="Import inner membrane translocase subunit tim14"/>
    <property type="match status" value="1"/>
</dbReference>
<name>A0A317FDY0_9PROT</name>
<dbReference type="PANTHER" id="PTHR12763">
    <property type="match status" value="1"/>
</dbReference>
<dbReference type="Proteomes" id="UP000245765">
    <property type="component" value="Unassembled WGS sequence"/>
</dbReference>
<evidence type="ECO:0000256" key="3">
    <source>
        <dbReference type="ARBA" id="ARBA00022989"/>
    </source>
</evidence>
<comment type="caution">
    <text evidence="8">The sequence shown here is derived from an EMBL/GenBank/DDBJ whole genome shotgun (WGS) entry which is preliminary data.</text>
</comment>
<evidence type="ECO:0000259" key="7">
    <source>
        <dbReference type="PROSITE" id="PS50076"/>
    </source>
</evidence>
<dbReference type="AlphaFoldDB" id="A0A317FDY0"/>
<dbReference type="PROSITE" id="PS50076">
    <property type="entry name" value="DNAJ_2"/>
    <property type="match status" value="1"/>
</dbReference>
<accession>A0A317FDY0</accession>
<dbReference type="CDD" id="cd06257">
    <property type="entry name" value="DnaJ"/>
    <property type="match status" value="1"/>
</dbReference>
<dbReference type="SUPFAM" id="SSF46565">
    <property type="entry name" value="Chaperone J-domain"/>
    <property type="match status" value="1"/>
</dbReference>
<dbReference type="InterPro" id="IPR036869">
    <property type="entry name" value="J_dom_sf"/>
</dbReference>
<keyword evidence="4 6" id="KW-0472">Membrane</keyword>
<keyword evidence="3 6" id="KW-1133">Transmembrane helix</keyword>
<evidence type="ECO:0000256" key="2">
    <source>
        <dbReference type="ARBA" id="ARBA00022692"/>
    </source>
</evidence>
<protein>
    <submittedName>
        <fullName evidence="8">Molecular chaperone DnaJ</fullName>
    </submittedName>
</protein>
<evidence type="ECO:0000256" key="5">
    <source>
        <dbReference type="ARBA" id="ARBA00038105"/>
    </source>
</evidence>
<keyword evidence="2 6" id="KW-0812">Transmembrane</keyword>
<proteinExistence type="inferred from homology"/>
<reference evidence="9" key="1">
    <citation type="submission" date="2018-05" db="EMBL/GenBank/DDBJ databases">
        <authorList>
            <person name="Du Z."/>
            <person name="Wang X."/>
        </authorList>
    </citation>
    <scope>NUCLEOTIDE SEQUENCE [LARGE SCALE GENOMIC DNA]</scope>
    <source>
        <strain evidence="9">CQN31</strain>
    </source>
</reference>
<gene>
    <name evidence="8" type="ORF">DFH01_16565</name>
</gene>
<evidence type="ECO:0000256" key="1">
    <source>
        <dbReference type="ARBA" id="ARBA00004167"/>
    </source>
</evidence>
<organism evidence="8 9">
    <name type="scientific">Falsiroseomonas bella</name>
    <dbReference type="NCBI Taxonomy" id="2184016"/>
    <lineage>
        <taxon>Bacteria</taxon>
        <taxon>Pseudomonadati</taxon>
        <taxon>Pseudomonadota</taxon>
        <taxon>Alphaproteobacteria</taxon>
        <taxon>Acetobacterales</taxon>
        <taxon>Roseomonadaceae</taxon>
        <taxon>Falsiroseomonas</taxon>
    </lineage>
</organism>
<dbReference type="PANTHER" id="PTHR12763:SF28">
    <property type="entry name" value="GEO10507P1-RELATED"/>
    <property type="match status" value="1"/>
</dbReference>
<evidence type="ECO:0000256" key="4">
    <source>
        <dbReference type="ARBA" id="ARBA00023136"/>
    </source>
</evidence>
<dbReference type="Gene3D" id="1.10.287.110">
    <property type="entry name" value="DnaJ domain"/>
    <property type="match status" value="1"/>
</dbReference>
<dbReference type="EMBL" id="QGNA01000003">
    <property type="protein sequence ID" value="PWS36743.1"/>
    <property type="molecule type" value="Genomic_DNA"/>
</dbReference>
<feature type="transmembrane region" description="Helical" evidence="6">
    <location>
        <begin position="57"/>
        <end position="72"/>
    </location>
</feature>
<dbReference type="RefSeq" id="WP_109871536.1">
    <property type="nucleotide sequence ID" value="NZ_QGNA01000003.1"/>
</dbReference>
<comment type="similarity">
    <text evidence="5">Belongs to the TIM14 family.</text>
</comment>